<comment type="similarity">
    <text evidence="3">Belongs to the cytochrome c oxidase subunit 6c family.</text>
</comment>
<gene>
    <name evidence="9" type="ORF">CHS0354_027623</name>
</gene>
<evidence type="ECO:0000256" key="7">
    <source>
        <dbReference type="ARBA" id="ARBA00023128"/>
    </source>
</evidence>
<name>A0AAE0T1C9_9BIVA</name>
<proteinExistence type="inferred from homology"/>
<dbReference type="PANTHER" id="PTHR48416">
    <property type="entry name" value="CYTOCHROME C OXIDASE SUBUNIT 6C"/>
    <property type="match status" value="1"/>
</dbReference>
<keyword evidence="5" id="KW-0999">Mitochondrion inner membrane</keyword>
<comment type="caution">
    <text evidence="9">The sequence shown here is derived from an EMBL/GenBank/DDBJ whole genome shotgun (WGS) entry which is preliminary data.</text>
</comment>
<dbReference type="AlphaFoldDB" id="A0AAE0T1C9"/>
<keyword evidence="4" id="KW-0812">Transmembrane</keyword>
<comment type="subcellular location">
    <subcellularLocation>
        <location evidence="1">Mitochondrion inner membrane</location>
        <topology evidence="1">Single-pass membrane protein</topology>
    </subcellularLocation>
</comment>
<dbReference type="GO" id="GO:0005743">
    <property type="term" value="C:mitochondrial inner membrane"/>
    <property type="evidence" value="ECO:0007669"/>
    <property type="project" value="UniProtKB-SubCell"/>
</dbReference>
<dbReference type="PANTHER" id="PTHR48416:SF1">
    <property type="entry name" value="CYTOCHROME C OXIDASE SUBUNIT 6C"/>
    <property type="match status" value="1"/>
</dbReference>
<sequence>MEWKHGEKKNLNLLGTKLAILPGENQLQNTHEAFGPVPDTHEAFGPVPDTHEAFGPVPDTHEAFGPVPDTHEAFGPVPDTHEAFGPDFNQFPSLHMATRVAKPQLRGLLSSQIKRDFLQAVAFTTVTCLAWRYLVQIPRKNRVHEFQKNLDVEADFERKVRAGVFQCVSPDGKIKSAKNY</sequence>
<evidence type="ECO:0000313" key="9">
    <source>
        <dbReference type="EMBL" id="KAK3601480.1"/>
    </source>
</evidence>
<evidence type="ECO:0000256" key="1">
    <source>
        <dbReference type="ARBA" id="ARBA00004434"/>
    </source>
</evidence>
<reference evidence="9" key="2">
    <citation type="journal article" date="2021" name="Genome Biol. Evol.">
        <title>Developing a high-quality reference genome for a parasitic bivalve with doubly uniparental inheritance (Bivalvia: Unionida).</title>
        <authorList>
            <person name="Smith C.H."/>
        </authorList>
    </citation>
    <scope>NUCLEOTIDE SEQUENCE</scope>
    <source>
        <strain evidence="9">CHS0354</strain>
        <tissue evidence="9">Mantle</tissue>
    </source>
</reference>
<dbReference type="InterPro" id="IPR037169">
    <property type="entry name" value="Cytochrome_c_oxidase_VIc_sf"/>
</dbReference>
<dbReference type="Gene3D" id="4.10.93.10">
    <property type="entry name" value="Mitochondrial cytochrome c oxidase subunit VIc/VIIs"/>
    <property type="match status" value="1"/>
</dbReference>
<dbReference type="InterPro" id="IPR034884">
    <property type="entry name" value="Cytochrome_c_oxidase_VIc/VIIs"/>
</dbReference>
<evidence type="ECO:0000256" key="2">
    <source>
        <dbReference type="ARBA" id="ARBA00004673"/>
    </source>
</evidence>
<evidence type="ECO:0000313" key="10">
    <source>
        <dbReference type="Proteomes" id="UP001195483"/>
    </source>
</evidence>
<reference evidence="9" key="1">
    <citation type="journal article" date="2021" name="Genome Biol. Evol.">
        <title>A High-Quality Reference Genome for a Parasitic Bivalve with Doubly Uniparental Inheritance (Bivalvia: Unionida).</title>
        <authorList>
            <person name="Smith C.H."/>
        </authorList>
    </citation>
    <scope>NUCLEOTIDE SEQUENCE</scope>
    <source>
        <strain evidence="9">CHS0354</strain>
    </source>
</reference>
<dbReference type="InterPro" id="IPR051389">
    <property type="entry name" value="Cytochrome_c_oxidase_VIc"/>
</dbReference>
<dbReference type="Pfam" id="PF02937">
    <property type="entry name" value="COX6C"/>
    <property type="match status" value="1"/>
</dbReference>
<dbReference type="EMBL" id="JAEAOA010001671">
    <property type="protein sequence ID" value="KAK3601480.1"/>
    <property type="molecule type" value="Genomic_DNA"/>
</dbReference>
<keyword evidence="7" id="KW-0496">Mitochondrion</keyword>
<dbReference type="Proteomes" id="UP001195483">
    <property type="component" value="Unassembled WGS sequence"/>
</dbReference>
<protein>
    <submittedName>
        <fullName evidence="9">Uncharacterized protein</fullName>
    </submittedName>
</protein>
<keyword evidence="6" id="KW-1133">Transmembrane helix</keyword>
<reference evidence="9" key="3">
    <citation type="submission" date="2023-05" db="EMBL/GenBank/DDBJ databases">
        <authorList>
            <person name="Smith C.H."/>
        </authorList>
    </citation>
    <scope>NUCLEOTIDE SEQUENCE</scope>
    <source>
        <strain evidence="9">CHS0354</strain>
        <tissue evidence="9">Mantle</tissue>
    </source>
</reference>
<keyword evidence="8" id="KW-0472">Membrane</keyword>
<evidence type="ECO:0000256" key="5">
    <source>
        <dbReference type="ARBA" id="ARBA00022792"/>
    </source>
</evidence>
<evidence type="ECO:0000256" key="4">
    <source>
        <dbReference type="ARBA" id="ARBA00022692"/>
    </source>
</evidence>
<dbReference type="SUPFAM" id="SSF81415">
    <property type="entry name" value="Mitochondrial cytochrome c oxidase subunit VIc"/>
    <property type="match status" value="1"/>
</dbReference>
<comment type="pathway">
    <text evidence="2">Energy metabolism; oxidative phosphorylation.</text>
</comment>
<organism evidence="9 10">
    <name type="scientific">Potamilus streckersoni</name>
    <dbReference type="NCBI Taxonomy" id="2493646"/>
    <lineage>
        <taxon>Eukaryota</taxon>
        <taxon>Metazoa</taxon>
        <taxon>Spiralia</taxon>
        <taxon>Lophotrochozoa</taxon>
        <taxon>Mollusca</taxon>
        <taxon>Bivalvia</taxon>
        <taxon>Autobranchia</taxon>
        <taxon>Heteroconchia</taxon>
        <taxon>Palaeoheterodonta</taxon>
        <taxon>Unionida</taxon>
        <taxon>Unionoidea</taxon>
        <taxon>Unionidae</taxon>
        <taxon>Ambleminae</taxon>
        <taxon>Lampsilini</taxon>
        <taxon>Potamilus</taxon>
    </lineage>
</organism>
<keyword evidence="10" id="KW-1185">Reference proteome</keyword>
<evidence type="ECO:0000256" key="8">
    <source>
        <dbReference type="ARBA" id="ARBA00023136"/>
    </source>
</evidence>
<evidence type="ECO:0000256" key="3">
    <source>
        <dbReference type="ARBA" id="ARBA00007204"/>
    </source>
</evidence>
<evidence type="ECO:0000256" key="6">
    <source>
        <dbReference type="ARBA" id="ARBA00022989"/>
    </source>
</evidence>
<accession>A0AAE0T1C9</accession>